<dbReference type="Pfam" id="PF14223">
    <property type="entry name" value="Retrotran_gag_2"/>
    <property type="match status" value="2"/>
</dbReference>
<accession>A0A087HBB1</accession>
<evidence type="ECO:0000313" key="5">
    <source>
        <dbReference type="Proteomes" id="UP000029120"/>
    </source>
</evidence>
<dbReference type="OrthoDB" id="1072921at2759"/>
<proteinExistence type="predicted"/>
<name>A0A087HBB1_ARAAL</name>
<dbReference type="SUPFAM" id="SSF57756">
    <property type="entry name" value="Retrovirus zinc finger-like domains"/>
    <property type="match status" value="2"/>
</dbReference>
<dbReference type="EMBL" id="CM002871">
    <property type="protein sequence ID" value="KFK39413.1"/>
    <property type="molecule type" value="Genomic_DNA"/>
</dbReference>
<dbReference type="Gramene" id="KFK39413">
    <property type="protein sequence ID" value="KFK39413"/>
    <property type="gene ID" value="AALP_AA3G241600"/>
</dbReference>
<dbReference type="GO" id="GO:0008270">
    <property type="term" value="F:zinc ion binding"/>
    <property type="evidence" value="ECO:0007669"/>
    <property type="project" value="UniProtKB-KW"/>
</dbReference>
<evidence type="ECO:0000256" key="2">
    <source>
        <dbReference type="SAM" id="MobiDB-lite"/>
    </source>
</evidence>
<keyword evidence="1" id="KW-0862">Zinc</keyword>
<feature type="domain" description="CCHC-type" evidence="3">
    <location>
        <begin position="151"/>
        <end position="166"/>
    </location>
</feature>
<protein>
    <recommendedName>
        <fullName evidence="3">CCHC-type domain-containing protein</fullName>
    </recommendedName>
</protein>
<gene>
    <name evidence="4" type="ordered locus">AALP_Aa3g241600</name>
</gene>
<evidence type="ECO:0000256" key="1">
    <source>
        <dbReference type="PROSITE-ProRule" id="PRU00047"/>
    </source>
</evidence>
<feature type="domain" description="CCHC-type" evidence="3">
    <location>
        <begin position="732"/>
        <end position="745"/>
    </location>
</feature>
<dbReference type="PANTHER" id="PTHR35317">
    <property type="entry name" value="OS04G0629600 PROTEIN"/>
    <property type="match status" value="1"/>
</dbReference>
<dbReference type="GO" id="GO:0003676">
    <property type="term" value="F:nucleic acid binding"/>
    <property type="evidence" value="ECO:0007669"/>
    <property type="project" value="InterPro"/>
</dbReference>
<organism evidence="4 5">
    <name type="scientific">Arabis alpina</name>
    <name type="common">Alpine rock-cress</name>
    <dbReference type="NCBI Taxonomy" id="50452"/>
    <lineage>
        <taxon>Eukaryota</taxon>
        <taxon>Viridiplantae</taxon>
        <taxon>Streptophyta</taxon>
        <taxon>Embryophyta</taxon>
        <taxon>Tracheophyta</taxon>
        <taxon>Spermatophyta</taxon>
        <taxon>Magnoliopsida</taxon>
        <taxon>eudicotyledons</taxon>
        <taxon>Gunneridae</taxon>
        <taxon>Pentapetalae</taxon>
        <taxon>rosids</taxon>
        <taxon>malvids</taxon>
        <taxon>Brassicales</taxon>
        <taxon>Brassicaceae</taxon>
        <taxon>Arabideae</taxon>
        <taxon>Arabis</taxon>
    </lineage>
</organism>
<keyword evidence="5" id="KW-1185">Reference proteome</keyword>
<dbReference type="InterPro" id="IPR036875">
    <property type="entry name" value="Znf_CCHC_sf"/>
</dbReference>
<dbReference type="Pfam" id="PF00098">
    <property type="entry name" value="zf-CCHC"/>
    <property type="match status" value="1"/>
</dbReference>
<dbReference type="SMART" id="SM00343">
    <property type="entry name" value="ZnF_C2HC"/>
    <property type="match status" value="4"/>
</dbReference>
<keyword evidence="1" id="KW-0863">Zinc-finger</keyword>
<reference evidence="5" key="1">
    <citation type="journal article" date="2015" name="Nat. Plants">
        <title>Genome expansion of Arabis alpina linked with retrotransposition and reduced symmetric DNA methylation.</title>
        <authorList>
            <person name="Willing E.M."/>
            <person name="Rawat V."/>
            <person name="Mandakova T."/>
            <person name="Maumus F."/>
            <person name="James G.V."/>
            <person name="Nordstroem K.J."/>
            <person name="Becker C."/>
            <person name="Warthmann N."/>
            <person name="Chica C."/>
            <person name="Szarzynska B."/>
            <person name="Zytnicki M."/>
            <person name="Albani M.C."/>
            <person name="Kiefer C."/>
            <person name="Bergonzi S."/>
            <person name="Castaings L."/>
            <person name="Mateos J.L."/>
            <person name="Berns M.C."/>
            <person name="Bujdoso N."/>
            <person name="Piofczyk T."/>
            <person name="de Lorenzo L."/>
            <person name="Barrero-Sicilia C."/>
            <person name="Mateos I."/>
            <person name="Piednoel M."/>
            <person name="Hagmann J."/>
            <person name="Chen-Min-Tao R."/>
            <person name="Iglesias-Fernandez R."/>
            <person name="Schuster S.C."/>
            <person name="Alonso-Blanco C."/>
            <person name="Roudier F."/>
            <person name="Carbonero P."/>
            <person name="Paz-Ares J."/>
            <person name="Davis S.J."/>
            <person name="Pecinka A."/>
            <person name="Quesneville H."/>
            <person name="Colot V."/>
            <person name="Lysak M.A."/>
            <person name="Weigel D."/>
            <person name="Coupland G."/>
            <person name="Schneeberger K."/>
        </authorList>
    </citation>
    <scope>NUCLEOTIDE SEQUENCE [LARGE SCALE GENOMIC DNA]</scope>
    <source>
        <strain evidence="5">cv. Pajares</strain>
    </source>
</reference>
<dbReference type="PANTHER" id="PTHR35317:SF23">
    <property type="entry name" value="OS04G0629600 PROTEIN"/>
    <property type="match status" value="1"/>
</dbReference>
<dbReference type="Pfam" id="PF22936">
    <property type="entry name" value="Pol_BBD"/>
    <property type="match status" value="1"/>
</dbReference>
<dbReference type="InterPro" id="IPR054722">
    <property type="entry name" value="PolX-like_BBD"/>
</dbReference>
<dbReference type="Proteomes" id="UP000029120">
    <property type="component" value="Chromosome 3"/>
</dbReference>
<feature type="region of interest" description="Disordered" evidence="2">
    <location>
        <begin position="127"/>
        <end position="146"/>
    </location>
</feature>
<evidence type="ECO:0000313" key="4">
    <source>
        <dbReference type="EMBL" id="KFK39413.1"/>
    </source>
</evidence>
<dbReference type="AlphaFoldDB" id="A0A087HBB1"/>
<dbReference type="PROSITE" id="PS50158">
    <property type="entry name" value="ZF_CCHC"/>
    <property type="match status" value="3"/>
</dbReference>
<feature type="domain" description="CCHC-type" evidence="3">
    <location>
        <begin position="537"/>
        <end position="552"/>
    </location>
</feature>
<evidence type="ECO:0000259" key="3">
    <source>
        <dbReference type="PROSITE" id="PS50158"/>
    </source>
</evidence>
<sequence length="903" mass="103615">MGLWDVVENGETLDFYLDRVMEIVVKLRPLKKPKSDYEVIKKVLGLLSGEYDDVASLLEGLVDVKSMPLDKFVEFCFKYESITEEAIALMLKDLSLELESEKKNHNQEVTEGANVVARMLKDLRIESESKNNHRAANSGGGRQARPRTSECFLCGEQGHKAKDCKRKNQQQEDEEEEIKADYLRLAAVTKGDDSTYDEDMWMVSGNATEHVTRYEKFFTTLDKTFKVTEGDLSASSVKDVSDMLEKGSLLEQAVDLKLLTLNKFGNRFDEALTVTAVMAAANTQSPQVDFSDDLDYEVWAPRVKTRLVENGVWDVVQNGVSPDPTKVPELAATIKVLDLAQWRNCAIKDMKALKIIQSSLSDSAFRKSLSIASAKDLWDLLKKGNDLNEESNDKAKLLRLEKEFENLTMYEYESMDFYLDRVLNIVDQFYKSGNPKPDYQVIMKLLTSLSWEFEIVLPVLEEIMELPDMILRDLIGILELYGSHPGEYMLHELQDYYKTLKKAKSEQMWCGVCNKFNHNQVDCYYKPTGHSLFRGYCFRCREQGHRARACSNTNVQMGATHAEIEEQRAREINNILNQQTHAQIDEKRNQKPEHQMLSRLEKQFEELMMYEGESMENYLGRVMAIVWEFENLGNPKPDYEVIMKLLTSLSGEFDNVLPVLEDYMELPDMSRNDLIDALHIFGDDLQELQKFYISIKKFKSEQKWCGVCKKDNHNQVDCYYKPTGASQFRGHCFCCGKQGHLASDCGNTRNQQMMATHAEIDETWNEKPKHQMLTATSVDFTYDEDMWMLYTTSTDHMTPYVKFFTTLDRTYRAEVELGNGSSTMAEGKGDVMIMVKGVKVRITNVLFVPRINRNVLSFGKMAMKGYSMESSGGECTITDKFGKIFAQTRRDGRGIVLRLQVIR</sequence>
<keyword evidence="1" id="KW-0479">Metal-binding</keyword>
<dbReference type="Gene3D" id="4.10.60.10">
    <property type="entry name" value="Zinc finger, CCHC-type"/>
    <property type="match status" value="3"/>
</dbReference>
<dbReference type="InterPro" id="IPR001878">
    <property type="entry name" value="Znf_CCHC"/>
</dbReference>